<protein>
    <submittedName>
        <fullName evidence="2">Membrane protein</fullName>
    </submittedName>
</protein>
<dbReference type="EMBL" id="JXSU01000007">
    <property type="protein sequence ID" value="KIS24615.1"/>
    <property type="molecule type" value="Genomic_DNA"/>
</dbReference>
<proteinExistence type="predicted"/>
<dbReference type="RefSeq" id="WP_003484206.1">
    <property type="nucleotide sequence ID" value="NZ_JXSU01000007.1"/>
</dbReference>
<name>A0A0D1BW73_CLOBO</name>
<keyword evidence="1" id="KW-0812">Transmembrane</keyword>
<comment type="caution">
    <text evidence="2">The sequence shown here is derived from an EMBL/GenBank/DDBJ whole genome shotgun (WGS) entry which is preliminary data.</text>
</comment>
<sequence>MSLLMCISISVGILSGLWGCLSSNFGLITWVGFIGCTSYYAAGGKLQGLKKSVVTNMTGVLWAMLIIITSSYLGFPLEGAIMIGIFSFVMCAQARFQLLSFIPGTFCGSCSTFGVNGNWQGVIIALLCGAILGYTSEIGGIWLHKLIGKEVQDKNKYLSN</sequence>
<gene>
    <name evidence="2" type="ORF">N495_13890</name>
</gene>
<organism evidence="2 3">
    <name type="scientific">Clostridium botulinum B2 450</name>
    <dbReference type="NCBI Taxonomy" id="1379739"/>
    <lineage>
        <taxon>Bacteria</taxon>
        <taxon>Bacillati</taxon>
        <taxon>Bacillota</taxon>
        <taxon>Clostridia</taxon>
        <taxon>Eubacteriales</taxon>
        <taxon>Clostridiaceae</taxon>
        <taxon>Clostridium</taxon>
    </lineage>
</organism>
<dbReference type="AlphaFoldDB" id="A0A0D1BW73"/>
<feature type="transmembrane region" description="Helical" evidence="1">
    <location>
        <begin position="121"/>
        <end position="143"/>
    </location>
</feature>
<keyword evidence="1" id="KW-0472">Membrane</keyword>
<dbReference type="Pfam" id="PF06496">
    <property type="entry name" value="DUF1097"/>
    <property type="match status" value="1"/>
</dbReference>
<dbReference type="InterPro" id="IPR009476">
    <property type="entry name" value="DUF1097"/>
</dbReference>
<evidence type="ECO:0000313" key="3">
    <source>
        <dbReference type="Proteomes" id="UP000032250"/>
    </source>
</evidence>
<dbReference type="PATRIC" id="fig|1379739.3.peg.3171"/>
<dbReference type="OrthoDB" id="8588554at2"/>
<dbReference type="Proteomes" id="UP000032250">
    <property type="component" value="Unassembled WGS sequence"/>
</dbReference>
<feature type="transmembrane region" description="Helical" evidence="1">
    <location>
        <begin position="60"/>
        <end position="89"/>
    </location>
</feature>
<evidence type="ECO:0000313" key="2">
    <source>
        <dbReference type="EMBL" id="KIS24615.1"/>
    </source>
</evidence>
<reference evidence="2 3" key="1">
    <citation type="submission" date="2014-06" db="EMBL/GenBank/DDBJ databases">
        <title>Genome characterization of distinct group I Clostridium botulinum lineages.</title>
        <authorList>
            <person name="Giordani F."/>
            <person name="Anselmo A."/>
            <person name="Fillo S."/>
            <person name="Palozzi A.M."/>
            <person name="Fortunato A."/>
            <person name="Gentile B."/>
            <person name="Ciammaruconi A."/>
            <person name="Anniballi F."/>
            <person name="De Medici D."/>
            <person name="Lista F."/>
        </authorList>
    </citation>
    <scope>NUCLEOTIDE SEQUENCE [LARGE SCALE GENOMIC DNA]</scope>
    <source>
        <strain evidence="2 3">B2 450</strain>
    </source>
</reference>
<keyword evidence="1" id="KW-1133">Transmembrane helix</keyword>
<evidence type="ECO:0000256" key="1">
    <source>
        <dbReference type="SAM" id="Phobius"/>
    </source>
</evidence>
<accession>A0A0D1BW73</accession>
<dbReference type="HOGENOM" id="CLU_104628_0_0_9"/>